<dbReference type="Gene3D" id="3.10.310.10">
    <property type="entry name" value="Diaminopimelate Epimerase, Chain A, domain 1"/>
    <property type="match status" value="2"/>
</dbReference>
<dbReference type="RefSeq" id="WP_200812444.1">
    <property type="nucleotide sequence ID" value="NZ_FWFZ01000001.1"/>
</dbReference>
<comment type="similarity">
    <text evidence="1">Belongs to the PhzF family.</text>
</comment>
<dbReference type="GO" id="GO:0005737">
    <property type="term" value="C:cytoplasm"/>
    <property type="evidence" value="ECO:0007669"/>
    <property type="project" value="TreeGrafter"/>
</dbReference>
<gene>
    <name evidence="3" type="primary">phzF</name>
    <name evidence="3" type="ORF">ROA7023_00455</name>
</gene>
<dbReference type="Pfam" id="PF02567">
    <property type="entry name" value="PhzC-PhzF"/>
    <property type="match status" value="1"/>
</dbReference>
<dbReference type="EC" id="5.3.3.17" evidence="3"/>
<dbReference type="EMBL" id="FWFZ01000001">
    <property type="protein sequence ID" value="SLN19437.1"/>
    <property type="molecule type" value="Genomic_DNA"/>
</dbReference>
<dbReference type="InterPro" id="IPR003719">
    <property type="entry name" value="Phenazine_PhzF-like"/>
</dbReference>
<proteinExistence type="inferred from homology"/>
<reference evidence="3 4" key="1">
    <citation type="submission" date="2017-03" db="EMBL/GenBank/DDBJ databases">
        <authorList>
            <person name="Afonso C.L."/>
            <person name="Miller P.J."/>
            <person name="Scott M.A."/>
            <person name="Spackman E."/>
            <person name="Goraichik I."/>
            <person name="Dimitrov K.M."/>
            <person name="Suarez D.L."/>
            <person name="Swayne D.E."/>
        </authorList>
    </citation>
    <scope>NUCLEOTIDE SEQUENCE [LARGE SCALE GENOMIC DNA]</scope>
    <source>
        <strain evidence="3 4">CECT 7023</strain>
    </source>
</reference>
<dbReference type="SUPFAM" id="SSF54506">
    <property type="entry name" value="Diaminopimelate epimerase-like"/>
    <property type="match status" value="1"/>
</dbReference>
<sequence length="279" mass="29154">MGIRPFVQMDVFAERAGRGNGLAVVAEAAGLSDADMQAFAAWTNLAETTFLLPPDDPAADYRVRIFTPQREMPFAGHPTLGSCAAWQHLGGRPKLDDRVVQECAIGLVEIDQTGALPAFVAPPTAIRPMAPALRDHALELLGLAPGDILAAVELENGPVWQLFELRSAGAVLALDAGAVTWAQVPALAVVGPHAACAGAAWEQRLLSPSSGMSEDPVTGSLAAAVARWLDDQGRLGPEAVVAQGGRIGRDGRIHLRRDPAGRVLVGGRSHVVIAGTVDI</sequence>
<evidence type="ECO:0000313" key="3">
    <source>
        <dbReference type="EMBL" id="SLN19437.1"/>
    </source>
</evidence>
<feature type="active site" evidence="2">
    <location>
        <position position="47"/>
    </location>
</feature>
<keyword evidence="4" id="KW-1185">Reference proteome</keyword>
<dbReference type="PIRSF" id="PIRSF016184">
    <property type="entry name" value="PhzC_PhzF"/>
    <property type="match status" value="1"/>
</dbReference>
<dbReference type="PANTHER" id="PTHR13774:SF32">
    <property type="entry name" value="ANTISENSE-ENHANCING SEQUENCE 1"/>
    <property type="match status" value="1"/>
</dbReference>
<keyword evidence="3" id="KW-0413">Isomerase</keyword>
<evidence type="ECO:0000313" key="4">
    <source>
        <dbReference type="Proteomes" id="UP000193900"/>
    </source>
</evidence>
<protein>
    <submittedName>
        <fullName evidence="3">Trans-2,3-dihydro-3-hydroxyanthranilate isomerase</fullName>
        <ecNumber evidence="3">5.3.3.17</ecNumber>
    </submittedName>
</protein>
<evidence type="ECO:0000256" key="1">
    <source>
        <dbReference type="ARBA" id="ARBA00008270"/>
    </source>
</evidence>
<dbReference type="GO" id="GO:0102943">
    <property type="term" value="F:trans-2,3-dihydro-3-hydroxy-anthranilate isomerase activity"/>
    <property type="evidence" value="ECO:0007669"/>
    <property type="project" value="UniProtKB-EC"/>
</dbReference>
<accession>A0A1Y5RKN3</accession>
<dbReference type="AlphaFoldDB" id="A0A1Y5RKN3"/>
<dbReference type="Proteomes" id="UP000193900">
    <property type="component" value="Unassembled WGS sequence"/>
</dbReference>
<organism evidence="3 4">
    <name type="scientific">Roseisalinus antarcticus</name>
    <dbReference type="NCBI Taxonomy" id="254357"/>
    <lineage>
        <taxon>Bacteria</taxon>
        <taxon>Pseudomonadati</taxon>
        <taxon>Pseudomonadota</taxon>
        <taxon>Alphaproteobacteria</taxon>
        <taxon>Rhodobacterales</taxon>
        <taxon>Roseobacteraceae</taxon>
        <taxon>Roseisalinus</taxon>
    </lineage>
</organism>
<dbReference type="PANTHER" id="PTHR13774">
    <property type="entry name" value="PHENAZINE BIOSYNTHESIS PROTEIN"/>
    <property type="match status" value="1"/>
</dbReference>
<dbReference type="NCBIfam" id="TIGR00654">
    <property type="entry name" value="PhzF_family"/>
    <property type="match status" value="1"/>
</dbReference>
<evidence type="ECO:0000256" key="2">
    <source>
        <dbReference type="PIRSR" id="PIRSR016184-1"/>
    </source>
</evidence>
<name>A0A1Y5RKN3_9RHOB</name>